<evidence type="ECO:0000256" key="5">
    <source>
        <dbReference type="ARBA" id="ARBA00022801"/>
    </source>
</evidence>
<keyword evidence="4 12" id="KW-0732">Signal</keyword>
<keyword evidence="6" id="KW-0256">Endoplasmic reticulum</keyword>
<dbReference type="FunFam" id="3.20.20.80:FF:000039">
    <property type="entry name" value="Glucosidase, alpha neutral C"/>
    <property type="match status" value="1"/>
</dbReference>
<keyword evidence="8 10" id="KW-0326">Glycosidase</keyword>
<evidence type="ECO:0000256" key="12">
    <source>
        <dbReference type="SAM" id="SignalP"/>
    </source>
</evidence>
<sequence length="908" mass="103883">MIIPPGNGAWVCALLALAQIVVSVDRNNFKTCEQSSFCRRCRKMEPGKSVYELDLETLKTSESNLEVILVNTETAVRFVLTLAAVQSDIVRLQVQEETPLRPRFVTPFVLDKDPLPVSKWKVLSQTDRFVELEVGQSKVSLHSVPFKLEVSAGGTTYISINERGLFRFEQTRVKPPERDESEDSGAWEENFKSHHDSKPHGPTAVALDITFKGAKVAYGLPEHADSLALKTTSEGDPYRFYNLDVFEYEINNPMALYAAIPFLIAHSEERSSGVFWLNPSETWVDVKSGSDNVVSSIVNLMGGGQETAVESHFMSESGNIDVFLLFGPRPENVFRQYTLLTGTAPVPPLFSLGYHQCRWNYNDQEDVDNVNKGFDEHDIPMDVMWLDIEHTDNKKYFTWDNYKFSDPVSMQQNLTARGRKLVAIVDPHIKRDNGYFLHNDATDLGFYTKNKDNTDYEGWCWPGSSSYIDFHNPKLREYIASRYSLKNWQGSTRDLHVWNDMNEPSVFNGPEVTMPKDNIHFGGWEHREVHNMQGLLQTMTTYHGLIDRDDTIQKLEDKKRPFILTRSAFSGSQRFTAIWTGDNAAEWSHLRVSYPMCLSLAIGGMSFCGADVGGFFHNPDKELLIRWYQAGAFLPFFRAHAHIDTKRREPWLFGQETTDIIRSVIRTRYSFLPLWYTTFYQHNITGDPVIRPLWAEFPEDSNTLKNDDHLLVGDSLLVRPIFGLGETQASVYFPGKDTIWYDIDTYQTYRHGTTNVAADITKIPVFYRGGHIIPREMRVRRSSPLMKNDPYTLYIALDANDQASGYLYIDDGETFRYHLRQDSSAYIKYKFAENMLSSDFASNKRFDSPVWLEKVVIMGVKSGRQYKASLFKDNTESPLEAKHDSTTNTLTIRKPGVPIAAKWIIKIK</sequence>
<dbReference type="PANTHER" id="PTHR22762:SF54">
    <property type="entry name" value="BCDNA.GH04962"/>
    <property type="match status" value="1"/>
</dbReference>
<evidence type="ECO:0000256" key="8">
    <source>
        <dbReference type="ARBA" id="ARBA00023295"/>
    </source>
</evidence>
<evidence type="ECO:0000256" key="11">
    <source>
        <dbReference type="SAM" id="MobiDB-lite"/>
    </source>
</evidence>
<protein>
    <recommendedName>
        <fullName evidence="9">Glucosidase II subunit alpha</fullName>
    </recommendedName>
</protein>
<feature type="domain" description="Glycosyl hydrolase family 31 C-terminal" evidence="15">
    <location>
        <begin position="686"/>
        <end position="773"/>
    </location>
</feature>
<dbReference type="Gene3D" id="3.20.20.80">
    <property type="entry name" value="Glycosidases"/>
    <property type="match status" value="2"/>
</dbReference>
<comment type="pathway">
    <text evidence="2">Glycan metabolism; N-glycan metabolism.</text>
</comment>
<proteinExistence type="inferred from homology"/>
<evidence type="ECO:0000256" key="7">
    <source>
        <dbReference type="ARBA" id="ARBA00023180"/>
    </source>
</evidence>
<dbReference type="InterPro" id="IPR013780">
    <property type="entry name" value="Glyco_hydro_b"/>
</dbReference>
<dbReference type="Pfam" id="PF01055">
    <property type="entry name" value="Glyco_hydro_31_2nd"/>
    <property type="match status" value="1"/>
</dbReference>
<dbReference type="AlphaFoldDB" id="A0A0K8T7J7"/>
<comment type="similarity">
    <text evidence="3 10">Belongs to the glycosyl hydrolase 31 family.</text>
</comment>
<evidence type="ECO:0000259" key="15">
    <source>
        <dbReference type="Pfam" id="PF21365"/>
    </source>
</evidence>
<feature type="compositionally biased region" description="Basic and acidic residues" evidence="11">
    <location>
        <begin position="189"/>
        <end position="199"/>
    </location>
</feature>
<dbReference type="Gene3D" id="2.60.40.1180">
    <property type="entry name" value="Golgi alpha-mannosidase II"/>
    <property type="match status" value="2"/>
</dbReference>
<dbReference type="GO" id="GO:0006491">
    <property type="term" value="P:N-glycan processing"/>
    <property type="evidence" value="ECO:0007669"/>
    <property type="project" value="TreeGrafter"/>
</dbReference>
<accession>A0A0K8T7J7</accession>
<evidence type="ECO:0000256" key="2">
    <source>
        <dbReference type="ARBA" id="ARBA00004833"/>
    </source>
</evidence>
<dbReference type="Pfam" id="PF21365">
    <property type="entry name" value="Glyco_hydro_31_3rd"/>
    <property type="match status" value="1"/>
</dbReference>
<evidence type="ECO:0000256" key="6">
    <source>
        <dbReference type="ARBA" id="ARBA00022824"/>
    </source>
</evidence>
<evidence type="ECO:0000256" key="10">
    <source>
        <dbReference type="RuleBase" id="RU361185"/>
    </source>
</evidence>
<keyword evidence="7" id="KW-0325">Glycoprotein</keyword>
<feature type="domain" description="Glycoside hydrolase family 31 TIM barrel" evidence="13">
    <location>
        <begin position="345"/>
        <end position="677"/>
    </location>
</feature>
<reference evidence="16" key="1">
    <citation type="submission" date="2014-09" db="EMBL/GenBank/DDBJ databases">
        <authorList>
            <person name="Magalhaes I.L.F."/>
            <person name="Oliveira U."/>
            <person name="Santos F.R."/>
            <person name="Vidigal T.H.D.A."/>
            <person name="Brescovit A.D."/>
            <person name="Santos A.J."/>
        </authorList>
    </citation>
    <scope>NUCLEOTIDE SEQUENCE</scope>
</reference>
<dbReference type="GO" id="GO:0030246">
    <property type="term" value="F:carbohydrate binding"/>
    <property type="evidence" value="ECO:0007669"/>
    <property type="project" value="InterPro"/>
</dbReference>
<dbReference type="GO" id="GO:0005975">
    <property type="term" value="P:carbohydrate metabolic process"/>
    <property type="evidence" value="ECO:0007669"/>
    <property type="project" value="InterPro"/>
</dbReference>
<dbReference type="InterPro" id="IPR011013">
    <property type="entry name" value="Gal_mutarotase_sf_dom"/>
</dbReference>
<dbReference type="CDD" id="cd14752">
    <property type="entry name" value="GH31_N"/>
    <property type="match status" value="1"/>
</dbReference>
<feature type="region of interest" description="Disordered" evidence="11">
    <location>
        <begin position="173"/>
        <end position="199"/>
    </location>
</feature>
<dbReference type="SUPFAM" id="SSF51011">
    <property type="entry name" value="Glycosyl hydrolase domain"/>
    <property type="match status" value="1"/>
</dbReference>
<dbReference type="InterPro" id="IPR025887">
    <property type="entry name" value="Glyco_hydro_31_N_dom"/>
</dbReference>
<dbReference type="Gene3D" id="2.60.40.1760">
    <property type="entry name" value="glycosyl hydrolase (family 31)"/>
    <property type="match status" value="1"/>
</dbReference>
<dbReference type="InterPro" id="IPR017853">
    <property type="entry name" value="GH"/>
</dbReference>
<dbReference type="GO" id="GO:0005783">
    <property type="term" value="C:endoplasmic reticulum"/>
    <property type="evidence" value="ECO:0007669"/>
    <property type="project" value="UniProtKB-SubCell"/>
</dbReference>
<evidence type="ECO:0000256" key="9">
    <source>
        <dbReference type="ARBA" id="ARBA00042895"/>
    </source>
</evidence>
<evidence type="ECO:0000313" key="16">
    <source>
        <dbReference type="EMBL" id="JAG61493.1"/>
    </source>
</evidence>
<dbReference type="InterPro" id="IPR048395">
    <property type="entry name" value="Glyco_hydro_31_C"/>
</dbReference>
<dbReference type="InterPro" id="IPR000322">
    <property type="entry name" value="Glyco_hydro_31_TIM"/>
</dbReference>
<evidence type="ECO:0000259" key="14">
    <source>
        <dbReference type="Pfam" id="PF13802"/>
    </source>
</evidence>
<evidence type="ECO:0000256" key="4">
    <source>
        <dbReference type="ARBA" id="ARBA00022729"/>
    </source>
</evidence>
<comment type="subcellular location">
    <subcellularLocation>
        <location evidence="1">Endoplasmic reticulum</location>
    </subcellularLocation>
</comment>
<dbReference type="FunFam" id="2.60.40.1180:FF:000023">
    <property type="entry name" value="neutral alpha-glucosidase AB isoform X2"/>
    <property type="match status" value="1"/>
</dbReference>
<dbReference type="CDD" id="cd06603">
    <property type="entry name" value="GH31_GANC_GANAB_alpha"/>
    <property type="match status" value="1"/>
</dbReference>
<evidence type="ECO:0000256" key="3">
    <source>
        <dbReference type="ARBA" id="ARBA00007806"/>
    </source>
</evidence>
<dbReference type="GO" id="GO:0090599">
    <property type="term" value="F:alpha-glucosidase activity"/>
    <property type="evidence" value="ECO:0007669"/>
    <property type="project" value="TreeGrafter"/>
</dbReference>
<dbReference type="PANTHER" id="PTHR22762">
    <property type="entry name" value="ALPHA-GLUCOSIDASE"/>
    <property type="match status" value="1"/>
</dbReference>
<evidence type="ECO:0000256" key="1">
    <source>
        <dbReference type="ARBA" id="ARBA00004240"/>
    </source>
</evidence>
<feature type="chain" id="PRO_5005519843" description="Glucosidase II subunit alpha" evidence="12">
    <location>
        <begin position="24"/>
        <end position="908"/>
    </location>
</feature>
<organism evidence="16">
    <name type="scientific">Lygus hesperus</name>
    <name type="common">Western plant bug</name>
    <dbReference type="NCBI Taxonomy" id="30085"/>
    <lineage>
        <taxon>Eukaryota</taxon>
        <taxon>Metazoa</taxon>
        <taxon>Ecdysozoa</taxon>
        <taxon>Arthropoda</taxon>
        <taxon>Hexapoda</taxon>
        <taxon>Insecta</taxon>
        <taxon>Pterygota</taxon>
        <taxon>Neoptera</taxon>
        <taxon>Paraneoptera</taxon>
        <taxon>Hemiptera</taxon>
        <taxon>Heteroptera</taxon>
        <taxon>Panheteroptera</taxon>
        <taxon>Cimicomorpha</taxon>
        <taxon>Miridae</taxon>
        <taxon>Mirini</taxon>
        <taxon>Lygus</taxon>
    </lineage>
</organism>
<name>A0A0K8T7J7_LYGHE</name>
<dbReference type="SUPFAM" id="SSF51445">
    <property type="entry name" value="(Trans)glycosidases"/>
    <property type="match status" value="1"/>
</dbReference>
<dbReference type="EMBL" id="GBRD01004328">
    <property type="protein sequence ID" value="JAG61493.1"/>
    <property type="molecule type" value="Transcribed_RNA"/>
</dbReference>
<feature type="signal peptide" evidence="12">
    <location>
        <begin position="1"/>
        <end position="23"/>
    </location>
</feature>
<dbReference type="SUPFAM" id="SSF74650">
    <property type="entry name" value="Galactose mutarotase-like"/>
    <property type="match status" value="1"/>
</dbReference>
<evidence type="ECO:0000259" key="13">
    <source>
        <dbReference type="Pfam" id="PF01055"/>
    </source>
</evidence>
<dbReference type="Pfam" id="PF13802">
    <property type="entry name" value="Gal_mutarotas_2"/>
    <property type="match status" value="1"/>
</dbReference>
<feature type="domain" description="Glycoside hydrolase family 31 N-terminal" evidence="14">
    <location>
        <begin position="80"/>
        <end position="285"/>
    </location>
</feature>
<keyword evidence="5 10" id="KW-0378">Hydrolase</keyword>